<dbReference type="SUPFAM" id="SSF69118">
    <property type="entry name" value="AhpD-like"/>
    <property type="match status" value="2"/>
</dbReference>
<dbReference type="PANTHER" id="PTHR33930">
    <property type="entry name" value="ALKYL HYDROPEROXIDE REDUCTASE AHPD"/>
    <property type="match status" value="1"/>
</dbReference>
<protein>
    <recommendedName>
        <fullName evidence="1">Carboxymuconolactone decarboxylase-like domain-containing protein</fullName>
    </recommendedName>
</protein>
<feature type="domain" description="Carboxymuconolactone decarboxylase-like" evidence="1">
    <location>
        <begin position="160"/>
        <end position="225"/>
    </location>
</feature>
<dbReference type="Pfam" id="PF02627">
    <property type="entry name" value="CMD"/>
    <property type="match status" value="2"/>
</dbReference>
<name>A0A176XHA1_AGRTU</name>
<proteinExistence type="predicted"/>
<feature type="domain" description="Carboxymuconolactone decarboxylase-like" evidence="1">
    <location>
        <begin position="33"/>
        <end position="103"/>
    </location>
</feature>
<dbReference type="InterPro" id="IPR003779">
    <property type="entry name" value="CMD-like"/>
</dbReference>
<evidence type="ECO:0000313" key="3">
    <source>
        <dbReference type="Proteomes" id="UP000077098"/>
    </source>
</evidence>
<dbReference type="InterPro" id="IPR029032">
    <property type="entry name" value="AhpD-like"/>
</dbReference>
<evidence type="ECO:0000259" key="1">
    <source>
        <dbReference type="Pfam" id="PF02627"/>
    </source>
</evidence>
<dbReference type="AlphaFoldDB" id="A0A176XHA1"/>
<dbReference type="GO" id="GO:0051920">
    <property type="term" value="F:peroxiredoxin activity"/>
    <property type="evidence" value="ECO:0007669"/>
    <property type="project" value="InterPro"/>
</dbReference>
<dbReference type="EMBL" id="LXPS01000007">
    <property type="protein sequence ID" value="OAE48191.1"/>
    <property type="molecule type" value="Genomic_DNA"/>
</dbReference>
<dbReference type="RefSeq" id="WP_063947969.1">
    <property type="nucleotide sequence ID" value="NZ_LXPS01000007.1"/>
</dbReference>
<reference evidence="2 3" key="1">
    <citation type="submission" date="2016-05" db="EMBL/GenBank/DDBJ databases">
        <authorList>
            <person name="Lavstsen T."/>
            <person name="Jespersen J.S."/>
        </authorList>
    </citation>
    <scope>NUCLEOTIDE SEQUENCE [LARGE SCALE GENOMIC DNA]</scope>
    <source>
        <strain evidence="2 3">KCJ1736</strain>
    </source>
</reference>
<dbReference type="Proteomes" id="UP000077098">
    <property type="component" value="Unassembled WGS sequence"/>
</dbReference>
<accession>A0A176XHA1</accession>
<sequence>MDRVDRKAELKQSFIEVRGYWNAFWDGLLDLSPDFFEAYLDYSGLPWRSGILEPKVKEFIYIAIDASATHLYEPGLRVHVSNALDYGASKEEIMEVFQLSAIIGMQTMAVGMPALLDCSTPSEPVEPMDSGEEKRELVHRFRERFGYWDQAWEAVLRLNPDFLNSLMSLSGVAYEHGCLQPKVKELINIALNVAVTHLYQPAVDAHVKRARDLGATDKEIFEVFQLTSVLGMHSCTVGVPILLEELSKRSAVD</sequence>
<dbReference type="PANTHER" id="PTHR33930:SF2">
    <property type="entry name" value="BLR3452 PROTEIN"/>
    <property type="match status" value="1"/>
</dbReference>
<gene>
    <name evidence="2" type="ORF">A7J57_22570</name>
</gene>
<evidence type="ECO:0000313" key="2">
    <source>
        <dbReference type="EMBL" id="OAE48191.1"/>
    </source>
</evidence>
<organism evidence="2 3">
    <name type="scientific">Agrobacterium tumefaciens</name>
    <dbReference type="NCBI Taxonomy" id="358"/>
    <lineage>
        <taxon>Bacteria</taxon>
        <taxon>Pseudomonadati</taxon>
        <taxon>Pseudomonadota</taxon>
        <taxon>Alphaproteobacteria</taxon>
        <taxon>Hyphomicrobiales</taxon>
        <taxon>Rhizobiaceae</taxon>
        <taxon>Rhizobium/Agrobacterium group</taxon>
        <taxon>Agrobacterium</taxon>
        <taxon>Agrobacterium tumefaciens complex</taxon>
    </lineage>
</organism>
<comment type="caution">
    <text evidence="2">The sequence shown here is derived from an EMBL/GenBank/DDBJ whole genome shotgun (WGS) entry which is preliminary data.</text>
</comment>
<dbReference type="Gene3D" id="1.20.1290.10">
    <property type="entry name" value="AhpD-like"/>
    <property type="match status" value="2"/>
</dbReference>